<sequence>MKNQRNIKLSLVRASIFVYVLLGTPFLVQAAPLDPEKVVVVANLKAPVTLSVSELSRIFKMRQKVWRNGQPISVFVLSGSNEFHRVFVKENLNMSTTQLRHAWSRLIFSGTGSMPEEVDGTDKMLKRLYETPGAIGYLPLVMMNDSNLQQVTVTH</sequence>
<evidence type="ECO:0008006" key="3">
    <source>
        <dbReference type="Google" id="ProtNLM"/>
    </source>
</evidence>
<evidence type="ECO:0000313" key="1">
    <source>
        <dbReference type="EMBL" id="MBO1927538.1"/>
    </source>
</evidence>
<name>A0ABS3Q5E1_9GAMM</name>
<proteinExistence type="predicted"/>
<accession>A0ABS3Q5E1</accession>
<organism evidence="1 2">
    <name type="scientific">Thiomicrorhabdus marina</name>
    <dbReference type="NCBI Taxonomy" id="2818442"/>
    <lineage>
        <taxon>Bacteria</taxon>
        <taxon>Pseudomonadati</taxon>
        <taxon>Pseudomonadota</taxon>
        <taxon>Gammaproteobacteria</taxon>
        <taxon>Thiotrichales</taxon>
        <taxon>Piscirickettsiaceae</taxon>
        <taxon>Thiomicrorhabdus</taxon>
    </lineage>
</organism>
<gene>
    <name evidence="1" type="ORF">J3998_08095</name>
</gene>
<dbReference type="EMBL" id="JAGETV010000013">
    <property type="protein sequence ID" value="MBO1927538.1"/>
    <property type="molecule type" value="Genomic_DNA"/>
</dbReference>
<comment type="caution">
    <text evidence="1">The sequence shown here is derived from an EMBL/GenBank/DDBJ whole genome shotgun (WGS) entry which is preliminary data.</text>
</comment>
<evidence type="ECO:0000313" key="2">
    <source>
        <dbReference type="Proteomes" id="UP000664835"/>
    </source>
</evidence>
<dbReference type="SUPFAM" id="SSF53850">
    <property type="entry name" value="Periplasmic binding protein-like II"/>
    <property type="match status" value="1"/>
</dbReference>
<protein>
    <recommendedName>
        <fullName evidence="3">PBP domain-containing protein</fullName>
    </recommendedName>
</protein>
<reference evidence="1 2" key="1">
    <citation type="submission" date="2021-03" db="EMBL/GenBank/DDBJ databases">
        <title>Thiomicrorhabdus sp.nov.,novel sulfur-oxidizing bacteria isolated from coastal sediment.</title>
        <authorList>
            <person name="Liu X."/>
        </authorList>
    </citation>
    <scope>NUCLEOTIDE SEQUENCE [LARGE SCALE GENOMIC DNA]</scope>
    <source>
        <strain evidence="1 2">6S2-11</strain>
    </source>
</reference>
<dbReference type="RefSeq" id="WP_208149836.1">
    <property type="nucleotide sequence ID" value="NZ_JAGETV010000013.1"/>
</dbReference>
<dbReference type="Gene3D" id="3.40.190.10">
    <property type="entry name" value="Periplasmic binding protein-like II"/>
    <property type="match status" value="1"/>
</dbReference>
<dbReference type="Proteomes" id="UP000664835">
    <property type="component" value="Unassembled WGS sequence"/>
</dbReference>
<keyword evidence="2" id="KW-1185">Reference proteome</keyword>